<comment type="caution">
    <text evidence="1">The sequence shown here is derived from an EMBL/GenBank/DDBJ whole genome shotgun (WGS) entry which is preliminary data.</text>
</comment>
<dbReference type="EMBL" id="PNEN01000330">
    <property type="protein sequence ID" value="PPJ59928.1"/>
    <property type="molecule type" value="Genomic_DNA"/>
</dbReference>
<proteinExistence type="predicted"/>
<protein>
    <recommendedName>
        <fullName evidence="3">F-box domain-containing protein</fullName>
    </recommendedName>
</protein>
<dbReference type="AlphaFoldDB" id="A0A2S6CJM9"/>
<name>A0A2S6CJM9_9PEZI</name>
<evidence type="ECO:0000313" key="1">
    <source>
        <dbReference type="EMBL" id="PPJ59928.1"/>
    </source>
</evidence>
<dbReference type="Proteomes" id="UP000237631">
    <property type="component" value="Unassembled WGS sequence"/>
</dbReference>
<keyword evidence="2" id="KW-1185">Reference proteome</keyword>
<organism evidence="1 2">
    <name type="scientific">Cercospora berteroae</name>
    <dbReference type="NCBI Taxonomy" id="357750"/>
    <lineage>
        <taxon>Eukaryota</taxon>
        <taxon>Fungi</taxon>
        <taxon>Dikarya</taxon>
        <taxon>Ascomycota</taxon>
        <taxon>Pezizomycotina</taxon>
        <taxon>Dothideomycetes</taxon>
        <taxon>Dothideomycetidae</taxon>
        <taxon>Mycosphaerellales</taxon>
        <taxon>Mycosphaerellaceae</taxon>
        <taxon>Cercospora</taxon>
    </lineage>
</organism>
<accession>A0A2S6CJM9</accession>
<evidence type="ECO:0000313" key="2">
    <source>
        <dbReference type="Proteomes" id="UP000237631"/>
    </source>
</evidence>
<gene>
    <name evidence="1" type="ORF">CBER1_10689</name>
</gene>
<reference evidence="2" key="1">
    <citation type="journal article" date="2017" name="bioRxiv">
        <title>Conservation of a gene cluster reveals novel cercosporin biosynthetic mechanisms and extends production to the genus Colletotrichum.</title>
        <authorList>
            <person name="de Jonge R."/>
            <person name="Ebert M.K."/>
            <person name="Huitt-Roehl C.R."/>
            <person name="Pal P."/>
            <person name="Suttle J.C."/>
            <person name="Spanner R.E."/>
            <person name="Neubauer J.D."/>
            <person name="Jurick W.M.II."/>
            <person name="Stott K.A."/>
            <person name="Secor G.A."/>
            <person name="Thomma B.P.H.J."/>
            <person name="Van de Peer Y."/>
            <person name="Townsend C.A."/>
            <person name="Bolton M.D."/>
        </authorList>
    </citation>
    <scope>NUCLEOTIDE SEQUENCE [LARGE SCALE GENOMIC DNA]</scope>
    <source>
        <strain evidence="2">CBS538.71</strain>
    </source>
</reference>
<sequence length="386" mass="43509">MTEGLNVLSDEPDWEVVGATGTSTFNELAPELFERIAEHSDNSTLRALRLTCRDFATKVLRTYGQAHFTSRSLLLSDLDSIRRATNTAEHFVFGCRLRQLVVVVDDVVAQPGCTACQSVSTMSNRTAELTRLFRFFSARSIALQLELVDHKARASEGVRYTPPKCTICQTQGESSTHCIGWDAPWIQILSAVREAGAKLSRMAVTTHEWMLQLSKESILGPSRGLFLDALQNIRALDIRVAALRYGSQDEQCARDFLNMVSGAKTLVTFKVRIAQFTNSNQGVLEYLIFETTMPGIRHFSLTEGTWLSLSELQSFTQRNPNLQKLDLCSTDLGYDNFSNELLDEFECLDQSEVPSLVRRFIDLPGEYNDLWSFEVFDKFERTSVLL</sequence>
<evidence type="ECO:0008006" key="3">
    <source>
        <dbReference type="Google" id="ProtNLM"/>
    </source>
</evidence>